<dbReference type="Gene3D" id="3.40.50.720">
    <property type="entry name" value="NAD(P)-binding Rossmann-like Domain"/>
    <property type="match status" value="1"/>
</dbReference>
<dbReference type="RefSeq" id="WP_069907703.1">
    <property type="nucleotide sequence ID" value="NZ_LAJE02000022.1"/>
</dbReference>
<dbReference type="PRINTS" id="PR00081">
    <property type="entry name" value="GDHRDH"/>
</dbReference>
<organism evidence="2 3">
    <name type="scientific">Devosia insulae DS-56</name>
    <dbReference type="NCBI Taxonomy" id="1116389"/>
    <lineage>
        <taxon>Bacteria</taxon>
        <taxon>Pseudomonadati</taxon>
        <taxon>Pseudomonadota</taxon>
        <taxon>Alphaproteobacteria</taxon>
        <taxon>Hyphomicrobiales</taxon>
        <taxon>Devosiaceae</taxon>
        <taxon>Devosia</taxon>
    </lineage>
</organism>
<sequence length="261" mass="27062">MKLGLEHRKALVLGASKGLGAAIAIALANEGAEVIGASRSVDEIAALNGKLEAGATGRITALPLDLTDKTSRDALVKQVLAQGGVDILINNTGGPAPGEARSTGSDAWAGGFDAMVLSIIEITQALLPKMVERKWGRIVTLTSSGVESPIPRLAISNGLRAAVLGWSKTLAGEVAADNVTVNIIVTGRVHTDRVDQLDEAAAKRQNLSLDEVRKASLATIPAGRYGKPEELADVVTFLASDRAGYVTGARIRVDGGMIRSV</sequence>
<dbReference type="AlphaFoldDB" id="A0A1E5XX72"/>
<protein>
    <submittedName>
        <fullName evidence="2">3-oxoacyl-ACP reductase</fullName>
    </submittedName>
</protein>
<dbReference type="PANTHER" id="PTHR42879">
    <property type="entry name" value="3-OXOACYL-(ACYL-CARRIER-PROTEIN) REDUCTASE"/>
    <property type="match status" value="1"/>
</dbReference>
<dbReference type="InterPro" id="IPR002347">
    <property type="entry name" value="SDR_fam"/>
</dbReference>
<comment type="caution">
    <text evidence="2">The sequence shown here is derived from an EMBL/GenBank/DDBJ whole genome shotgun (WGS) entry which is preliminary data.</text>
</comment>
<keyword evidence="3" id="KW-1185">Reference proteome</keyword>
<accession>A0A1E5XX72</accession>
<comment type="similarity">
    <text evidence="1">Belongs to the short-chain dehydrogenases/reductases (SDR) family.</text>
</comment>
<evidence type="ECO:0000313" key="2">
    <source>
        <dbReference type="EMBL" id="OEO33179.1"/>
    </source>
</evidence>
<dbReference type="SUPFAM" id="SSF51735">
    <property type="entry name" value="NAD(P)-binding Rossmann-fold domains"/>
    <property type="match status" value="1"/>
</dbReference>
<dbReference type="EMBL" id="LAJE02000022">
    <property type="protein sequence ID" value="OEO33179.1"/>
    <property type="molecule type" value="Genomic_DNA"/>
</dbReference>
<dbReference type="Proteomes" id="UP000095463">
    <property type="component" value="Unassembled WGS sequence"/>
</dbReference>
<dbReference type="Pfam" id="PF13561">
    <property type="entry name" value="adh_short_C2"/>
    <property type="match status" value="1"/>
</dbReference>
<dbReference type="OrthoDB" id="9793325at2"/>
<evidence type="ECO:0000313" key="3">
    <source>
        <dbReference type="Proteomes" id="UP000095463"/>
    </source>
</evidence>
<evidence type="ECO:0000256" key="1">
    <source>
        <dbReference type="ARBA" id="ARBA00006484"/>
    </source>
</evidence>
<reference evidence="2 3" key="1">
    <citation type="journal article" date="2015" name="Genome Announc.">
        <title>Genome Assemblies of Three Soil-Associated Devosia species: D. insulae, D. limi, and D. soli.</title>
        <authorList>
            <person name="Hassan Y.I."/>
            <person name="Lepp D."/>
            <person name="Zhou T."/>
        </authorList>
    </citation>
    <scope>NUCLEOTIDE SEQUENCE [LARGE SCALE GENOMIC DNA]</scope>
    <source>
        <strain evidence="2 3">DS-56</strain>
    </source>
</reference>
<dbReference type="InterPro" id="IPR036291">
    <property type="entry name" value="NAD(P)-bd_dom_sf"/>
</dbReference>
<gene>
    <name evidence="2" type="ORF">VW23_007945</name>
</gene>
<dbReference type="InterPro" id="IPR050259">
    <property type="entry name" value="SDR"/>
</dbReference>
<proteinExistence type="inferred from homology"/>
<dbReference type="PANTHER" id="PTHR42879:SF6">
    <property type="entry name" value="NADPH-DEPENDENT REDUCTASE BACG"/>
    <property type="match status" value="1"/>
</dbReference>
<name>A0A1E5XX72_9HYPH</name>